<evidence type="ECO:0000313" key="2">
    <source>
        <dbReference type="EMBL" id="KAG2904150.1"/>
    </source>
</evidence>
<dbReference type="EMBL" id="RCMG01000144">
    <property type="protein sequence ID" value="KAG2861798.1"/>
    <property type="molecule type" value="Genomic_DNA"/>
</dbReference>
<evidence type="ECO:0000313" key="4">
    <source>
        <dbReference type="EMBL" id="KAG2964337.1"/>
    </source>
</evidence>
<dbReference type="EMBL" id="RCML01001222">
    <property type="protein sequence ID" value="KAG2964337.1"/>
    <property type="molecule type" value="Genomic_DNA"/>
</dbReference>
<sequence length="67" mass="7647">MNNCVPTRCRLADTGVDRKWLFEQILIWARVVHSCASGSMRSEASWSSHDAHFESGRMFDIHCCTVC</sequence>
<dbReference type="EMBL" id="RCMK01000135">
    <property type="protein sequence ID" value="KAG2947314.1"/>
    <property type="molecule type" value="Genomic_DNA"/>
</dbReference>
<dbReference type="Proteomes" id="UP000736787">
    <property type="component" value="Unassembled WGS sequence"/>
</dbReference>
<dbReference type="AlphaFoldDB" id="A0A8T1DZW8"/>
<evidence type="ECO:0000313" key="5">
    <source>
        <dbReference type="Proteomes" id="UP000736787"/>
    </source>
</evidence>
<proteinExistence type="predicted"/>
<comment type="caution">
    <text evidence="3">The sequence shown here is derived from an EMBL/GenBank/DDBJ whole genome shotgun (WGS) entry which is preliminary data.</text>
</comment>
<reference evidence="3" key="1">
    <citation type="submission" date="2018-10" db="EMBL/GenBank/DDBJ databases">
        <title>Effector identification in a new, highly contiguous assembly of the strawberry crown rot pathogen Phytophthora cactorum.</title>
        <authorList>
            <person name="Armitage A.D."/>
            <person name="Nellist C.F."/>
            <person name="Bates H."/>
            <person name="Vickerstaff R.J."/>
            <person name="Harrison R.J."/>
        </authorList>
    </citation>
    <scope>NUCLEOTIDE SEQUENCE</scope>
    <source>
        <strain evidence="1">15-7</strain>
        <strain evidence="2">4032</strain>
        <strain evidence="3">4040</strain>
        <strain evidence="4">P415</strain>
    </source>
</reference>
<name>A0A8T1DZW8_9STRA</name>
<dbReference type="EMBL" id="RCMI01000601">
    <property type="protein sequence ID" value="KAG2904150.1"/>
    <property type="molecule type" value="Genomic_DNA"/>
</dbReference>
<gene>
    <name evidence="1" type="ORF">PC113_g6848</name>
    <name evidence="2" type="ORF">PC115_g15081</name>
    <name evidence="3" type="ORF">PC117_g6882</name>
    <name evidence="4" type="ORF">PC118_g20372</name>
</gene>
<protein>
    <submittedName>
        <fullName evidence="3">Uncharacterized protein</fullName>
    </submittedName>
</protein>
<evidence type="ECO:0000313" key="3">
    <source>
        <dbReference type="EMBL" id="KAG2947314.1"/>
    </source>
</evidence>
<evidence type="ECO:0000313" key="1">
    <source>
        <dbReference type="EMBL" id="KAG2861798.1"/>
    </source>
</evidence>
<dbReference type="Proteomes" id="UP000735874">
    <property type="component" value="Unassembled WGS sequence"/>
</dbReference>
<dbReference type="Proteomes" id="UP000697107">
    <property type="component" value="Unassembled WGS sequence"/>
</dbReference>
<dbReference type="Proteomes" id="UP000774804">
    <property type="component" value="Unassembled WGS sequence"/>
</dbReference>
<accession>A0A8T1DZW8</accession>
<organism evidence="3 5">
    <name type="scientific">Phytophthora cactorum</name>
    <dbReference type="NCBI Taxonomy" id="29920"/>
    <lineage>
        <taxon>Eukaryota</taxon>
        <taxon>Sar</taxon>
        <taxon>Stramenopiles</taxon>
        <taxon>Oomycota</taxon>
        <taxon>Peronosporomycetes</taxon>
        <taxon>Peronosporales</taxon>
        <taxon>Peronosporaceae</taxon>
        <taxon>Phytophthora</taxon>
    </lineage>
</organism>